<comment type="caution">
    <text evidence="8">The sequence shown here is derived from an EMBL/GenBank/DDBJ whole genome shotgun (WGS) entry which is preliminary data.</text>
</comment>
<dbReference type="EC" id="3.4.17.13" evidence="8"/>
<sequence>MRSGTSRLFHLVAPSGYCHNQAAARRGIERLSAAGHRVENRAVISRRFQRFAGDDRERLQDINALATLSALPDIVLAVRGGYGATRLLDQVDYPALRQLAGQPLAICGHSDFTALQLALLTQSGLITFSGPMLCSNFGAEQLSDFTIEHFWRAITQPEFSVEWQTTAPDTQVSGTLWGGNLAMIASLVGTPWLPQGDDGILVIEDVNEHPFRTERMLLQLHQSGILARQRAIITGSFTGVTLSEYDNGFDFPDVWQRIRELSGLPVITDLAFGHHQDTVTLPLGAQAVLQVNQGCSQLSIKGHPTLR</sequence>
<dbReference type="RefSeq" id="WP_026111817.1">
    <property type="nucleotide sequence ID" value="NZ_JAGGMQ010000001.1"/>
</dbReference>
<dbReference type="SUPFAM" id="SSF141986">
    <property type="entry name" value="LD-carboxypeptidase A C-terminal domain-like"/>
    <property type="match status" value="1"/>
</dbReference>
<dbReference type="InterPro" id="IPR040449">
    <property type="entry name" value="Peptidase_S66_N"/>
</dbReference>
<dbReference type="SUPFAM" id="SSF52317">
    <property type="entry name" value="Class I glutamine amidotransferase-like"/>
    <property type="match status" value="1"/>
</dbReference>
<reference evidence="9" key="2">
    <citation type="submission" date="2023-07" db="EMBL/GenBank/DDBJ databases">
        <title>Genome mining of underrepresented organisms for secondary metabolites.</title>
        <authorList>
            <person name="D'Agostino P.M."/>
        </authorList>
    </citation>
    <scope>NUCLEOTIDE SEQUENCE [LARGE SCALE GENOMIC DNA]</scope>
    <source>
        <strain evidence="9">WS4403</strain>
    </source>
</reference>
<keyword evidence="2 8" id="KW-0121">Carboxypeptidase</keyword>
<evidence type="ECO:0000256" key="4">
    <source>
        <dbReference type="ARBA" id="ARBA00022801"/>
    </source>
</evidence>
<feature type="domain" description="LD-carboxypeptidase N-terminal" evidence="6">
    <location>
        <begin position="11"/>
        <end position="130"/>
    </location>
</feature>
<evidence type="ECO:0000256" key="3">
    <source>
        <dbReference type="ARBA" id="ARBA00022670"/>
    </source>
</evidence>
<evidence type="ECO:0000256" key="1">
    <source>
        <dbReference type="ARBA" id="ARBA00010233"/>
    </source>
</evidence>
<accession>A0ABS4PEJ5</accession>
<dbReference type="GO" id="GO:0106415">
    <property type="term" value="F:muramoyltetrapeptide carboxypeptidase activity"/>
    <property type="evidence" value="ECO:0007669"/>
    <property type="project" value="UniProtKB-EC"/>
</dbReference>
<organism evidence="8 9">
    <name type="scientific">Winslowiella toletana</name>
    <dbReference type="NCBI Taxonomy" id="92490"/>
    <lineage>
        <taxon>Bacteria</taxon>
        <taxon>Pseudomonadati</taxon>
        <taxon>Pseudomonadota</taxon>
        <taxon>Gammaproteobacteria</taxon>
        <taxon>Enterobacterales</taxon>
        <taxon>Erwiniaceae</taxon>
        <taxon>Winslowiella</taxon>
    </lineage>
</organism>
<dbReference type="PANTHER" id="PTHR30237:SF2">
    <property type="entry name" value="MUREIN TETRAPEPTIDE CARBOXYPEPTIDASE"/>
    <property type="match status" value="1"/>
</dbReference>
<keyword evidence="9" id="KW-1185">Reference proteome</keyword>
<keyword evidence="4 8" id="KW-0378">Hydrolase</keyword>
<dbReference type="InterPro" id="IPR027461">
    <property type="entry name" value="Carboxypeptidase_A_C_sf"/>
</dbReference>
<feature type="domain" description="LD-carboxypeptidase C-terminal" evidence="7">
    <location>
        <begin position="173"/>
        <end position="289"/>
    </location>
</feature>
<dbReference type="EMBL" id="JAGGMQ010000001">
    <property type="protein sequence ID" value="MBP2171047.1"/>
    <property type="molecule type" value="Genomic_DNA"/>
</dbReference>
<dbReference type="InterPro" id="IPR040921">
    <property type="entry name" value="Peptidase_S66C"/>
</dbReference>
<evidence type="ECO:0000313" key="8">
    <source>
        <dbReference type="EMBL" id="MBP2171047.1"/>
    </source>
</evidence>
<dbReference type="InterPro" id="IPR027478">
    <property type="entry name" value="LdcA_N"/>
</dbReference>
<dbReference type="PANTHER" id="PTHR30237">
    <property type="entry name" value="MURAMOYLTETRAPEPTIDE CARBOXYPEPTIDASE"/>
    <property type="match status" value="1"/>
</dbReference>
<dbReference type="PIRSF" id="PIRSF028757">
    <property type="entry name" value="LD-carboxypeptidase"/>
    <property type="match status" value="1"/>
</dbReference>
<dbReference type="InterPro" id="IPR003507">
    <property type="entry name" value="S66_fam"/>
</dbReference>
<dbReference type="NCBIfam" id="NF008424">
    <property type="entry name" value="PRK11253.1"/>
    <property type="match status" value="1"/>
</dbReference>
<evidence type="ECO:0000313" key="9">
    <source>
        <dbReference type="Proteomes" id="UP001195624"/>
    </source>
</evidence>
<evidence type="ECO:0000259" key="6">
    <source>
        <dbReference type="Pfam" id="PF02016"/>
    </source>
</evidence>
<protein>
    <submittedName>
        <fullName evidence="8">Muramoyltetrapeptide carboxypeptidase</fullName>
        <ecNumber evidence="8">3.4.17.13</ecNumber>
    </submittedName>
</protein>
<dbReference type="Gene3D" id="3.40.50.10740">
    <property type="entry name" value="Class I glutamine amidotransferase-like"/>
    <property type="match status" value="1"/>
</dbReference>
<gene>
    <name evidence="8" type="ORF">J2125_004239</name>
</gene>
<reference evidence="8 9" key="1">
    <citation type="submission" date="2021-03" db="EMBL/GenBank/DDBJ databases">
        <authorList>
            <person name="D'Agostino P."/>
            <person name="Huntemann M."/>
            <person name="Clum A."/>
            <person name="Spunde A."/>
            <person name="Palaniappan K."/>
            <person name="Ritter S."/>
            <person name="Mikhailova N."/>
            <person name="Chen I.-M."/>
            <person name="Stamatis D."/>
            <person name="Reddy T."/>
            <person name="O'Malley R."/>
            <person name="Daum C."/>
            <person name="Shapiro N."/>
            <person name="Ivanova N."/>
            <person name="Kyrpides N."/>
            <person name="Woyke T."/>
        </authorList>
    </citation>
    <scope>NUCLEOTIDE SEQUENCE [LARGE SCALE GENOMIC DNA]</scope>
    <source>
        <strain evidence="8 9">WS4403</strain>
    </source>
</reference>
<dbReference type="Gene3D" id="3.50.30.60">
    <property type="entry name" value="LD-carboxypeptidase A C-terminal domain-like"/>
    <property type="match status" value="1"/>
</dbReference>
<dbReference type="Pfam" id="PF17676">
    <property type="entry name" value="Peptidase_S66C"/>
    <property type="match status" value="1"/>
</dbReference>
<evidence type="ECO:0000256" key="2">
    <source>
        <dbReference type="ARBA" id="ARBA00022645"/>
    </source>
</evidence>
<name>A0ABS4PEJ5_9GAMM</name>
<evidence type="ECO:0000256" key="5">
    <source>
        <dbReference type="ARBA" id="ARBA00022825"/>
    </source>
</evidence>
<evidence type="ECO:0000259" key="7">
    <source>
        <dbReference type="Pfam" id="PF17676"/>
    </source>
</evidence>
<comment type="similarity">
    <text evidence="1">Belongs to the peptidase S66 family.</text>
</comment>
<dbReference type="InterPro" id="IPR029062">
    <property type="entry name" value="Class_I_gatase-like"/>
</dbReference>
<proteinExistence type="inferred from homology"/>
<keyword evidence="3" id="KW-0645">Protease</keyword>
<keyword evidence="5" id="KW-0720">Serine protease</keyword>
<dbReference type="Proteomes" id="UP001195624">
    <property type="component" value="Unassembled WGS sequence"/>
</dbReference>
<dbReference type="Pfam" id="PF02016">
    <property type="entry name" value="Peptidase_S66"/>
    <property type="match status" value="1"/>
</dbReference>
<dbReference type="CDD" id="cd07025">
    <property type="entry name" value="Peptidase_S66"/>
    <property type="match status" value="1"/>
</dbReference>